<protein>
    <submittedName>
        <fullName evidence="2">Uncharacterized protein</fullName>
    </submittedName>
</protein>
<proteinExistence type="predicted"/>
<organism evidence="2">
    <name type="scientific">Aspergillus flavus</name>
    <dbReference type="NCBI Taxonomy" id="5059"/>
    <lineage>
        <taxon>Eukaryota</taxon>
        <taxon>Fungi</taxon>
        <taxon>Dikarya</taxon>
        <taxon>Ascomycota</taxon>
        <taxon>Pezizomycotina</taxon>
        <taxon>Eurotiomycetes</taxon>
        <taxon>Eurotiomycetidae</taxon>
        <taxon>Eurotiales</taxon>
        <taxon>Aspergillaceae</taxon>
        <taxon>Aspergillus</taxon>
        <taxon>Aspergillus subgen. Circumdati</taxon>
    </lineage>
</organism>
<feature type="compositionally biased region" description="Low complexity" evidence="1">
    <location>
        <begin position="339"/>
        <end position="354"/>
    </location>
</feature>
<feature type="compositionally biased region" description="Polar residues" evidence="1">
    <location>
        <begin position="392"/>
        <end position="421"/>
    </location>
</feature>
<evidence type="ECO:0000256" key="1">
    <source>
        <dbReference type="SAM" id="MobiDB-lite"/>
    </source>
</evidence>
<feature type="region of interest" description="Disordered" evidence="1">
    <location>
        <begin position="331"/>
        <end position="360"/>
    </location>
</feature>
<dbReference type="AlphaFoldDB" id="A0A5N6GG38"/>
<feature type="compositionally biased region" description="Polar residues" evidence="1">
    <location>
        <begin position="487"/>
        <end position="497"/>
    </location>
</feature>
<sequence>MGVVESKLLAENVLSACQRAENEGKTQLDSSSWNWKDKSIIKAVKSVYHHIPKEIRGNNPKSAIQRAATRSRSSVNIPQVVQDLAEKRETLFPKVQNVQDGEPTYDRQSSLEDLQRFATHSDNPLAKWYEFTVDHERKHELYKIRLRFLYVMFYRLKQWIEPESRPRYSNASDFIVQVILNTGSSSDSPEVVRNKVRGWVGHGERYELLAKDLGGLGVLYILPDYGGETLWMKNVPKTAGKPNRILILDRLKRENVDTEAAQRNLHALAEAEIGNIILPLQGLLQTVLECGLSQAQLSNTPQTHQPSQDKNGYTTAQQLSHTLEASGVHENHMFPPEENSQQSTNQSSNYYQTTMPTNHPAIQTQTVTENSEPYEARLFSDGDPVLLGLRSPSRSGRDSQSPYDSNSRQYNMNSTISDGGQYNCNRTGPHPLNFITMTPTNYPQVFPLPTAATMTPTNHPQVFPHQPVSTILPMNYPQVFPFQNLTNPHSYSSQLEQQALRPGESVHHPQSSQYFDGSSS</sequence>
<evidence type="ECO:0000313" key="2">
    <source>
        <dbReference type="EMBL" id="KAB8240140.1"/>
    </source>
</evidence>
<dbReference type="Proteomes" id="UP000325434">
    <property type="component" value="Unassembled WGS sequence"/>
</dbReference>
<feature type="region of interest" description="Disordered" evidence="1">
    <location>
        <begin position="487"/>
        <end position="520"/>
    </location>
</feature>
<feature type="region of interest" description="Disordered" evidence="1">
    <location>
        <begin position="377"/>
        <end position="421"/>
    </location>
</feature>
<dbReference type="EMBL" id="ML734776">
    <property type="protein sequence ID" value="KAB8240140.1"/>
    <property type="molecule type" value="Genomic_DNA"/>
</dbReference>
<feature type="compositionally biased region" description="Polar residues" evidence="1">
    <location>
        <begin position="508"/>
        <end position="520"/>
    </location>
</feature>
<reference evidence="2" key="1">
    <citation type="submission" date="2019-04" db="EMBL/GenBank/DDBJ databases">
        <title>Friends and foes A comparative genomics study of 23 Aspergillus species from section Flavi.</title>
        <authorList>
            <consortium name="DOE Joint Genome Institute"/>
            <person name="Kjaerbolling I."/>
            <person name="Vesth T."/>
            <person name="Frisvad J.C."/>
            <person name="Nybo J.L."/>
            <person name="Theobald S."/>
            <person name="Kildgaard S."/>
            <person name="Isbrandt T."/>
            <person name="Kuo A."/>
            <person name="Sato A."/>
            <person name="Lyhne E.K."/>
            <person name="Kogle M.E."/>
            <person name="Wiebenga A."/>
            <person name="Kun R.S."/>
            <person name="Lubbers R.J."/>
            <person name="Makela M.R."/>
            <person name="Barry K."/>
            <person name="Chovatia M."/>
            <person name="Clum A."/>
            <person name="Daum C."/>
            <person name="Haridas S."/>
            <person name="He G."/>
            <person name="LaButti K."/>
            <person name="Lipzen A."/>
            <person name="Mondo S."/>
            <person name="Riley R."/>
            <person name="Salamov A."/>
            <person name="Simmons B.A."/>
            <person name="Magnuson J.K."/>
            <person name="Henrissat B."/>
            <person name="Mortensen U.H."/>
            <person name="Larsen T.O."/>
            <person name="Devries R.P."/>
            <person name="Grigoriev I.V."/>
            <person name="Machida M."/>
            <person name="Baker S.E."/>
            <person name="Andersen M.R."/>
        </authorList>
    </citation>
    <scope>NUCLEOTIDE SEQUENCE [LARGE SCALE GENOMIC DNA]</scope>
    <source>
        <strain evidence="2">CBS 121.62</strain>
    </source>
</reference>
<gene>
    <name evidence="2" type="ORF">BDV35DRAFT_374511</name>
</gene>
<accession>A0A5N6GG38</accession>
<name>A0A5N6GG38_ASPFL</name>